<dbReference type="InterPro" id="IPR029063">
    <property type="entry name" value="SAM-dependent_MTases_sf"/>
</dbReference>
<evidence type="ECO:0000313" key="1">
    <source>
        <dbReference type="EMBL" id="OGM15584.1"/>
    </source>
</evidence>
<sequence length="238" mass="27206">MKGSYLSRLEGIYNKKSFQRKVDYIRYNFGPIIRNLKTRKNISVLEVGPGKGEFIKYLHTCGIKDIDIIDKDKNVLKSLQKNFNITNAYNFDNVTSIKNKLRRYDLVILIQVLEHMSPKIYFSTIKTLFSRVKNNGSILIVVPNASNPLGLVERYGDLQHQMAFTEQSLKDLAIGSGINNFDFDIKGYSIPPYSVVNVARIILQKLLHLFLLALMVINGGTYFKTMSPNVALIIRKRP</sequence>
<evidence type="ECO:0008006" key="3">
    <source>
        <dbReference type="Google" id="ProtNLM"/>
    </source>
</evidence>
<accession>A0A1F7XKK5</accession>
<evidence type="ECO:0000313" key="2">
    <source>
        <dbReference type="Proteomes" id="UP000177382"/>
    </source>
</evidence>
<proteinExistence type="predicted"/>
<dbReference type="STRING" id="1802485.A2V97_00885"/>
<dbReference type="EMBL" id="MGFX01000002">
    <property type="protein sequence ID" value="OGM15584.1"/>
    <property type="molecule type" value="Genomic_DNA"/>
</dbReference>
<comment type="caution">
    <text evidence="1">The sequence shown here is derived from an EMBL/GenBank/DDBJ whole genome shotgun (WGS) entry which is preliminary data.</text>
</comment>
<dbReference type="Gene3D" id="3.40.50.150">
    <property type="entry name" value="Vaccinia Virus protein VP39"/>
    <property type="match status" value="1"/>
</dbReference>
<name>A0A1F7XKK5_9BACT</name>
<dbReference type="Proteomes" id="UP000177382">
    <property type="component" value="Unassembled WGS sequence"/>
</dbReference>
<dbReference type="SUPFAM" id="SSF53335">
    <property type="entry name" value="S-adenosyl-L-methionine-dependent methyltransferases"/>
    <property type="match status" value="1"/>
</dbReference>
<dbReference type="AlphaFoldDB" id="A0A1F7XKK5"/>
<gene>
    <name evidence="1" type="ORF">A2V97_00885</name>
</gene>
<organism evidence="1 2">
    <name type="scientific">Candidatus Woesebacteria bacterium RBG_16_42_24</name>
    <dbReference type="NCBI Taxonomy" id="1802485"/>
    <lineage>
        <taxon>Bacteria</taxon>
        <taxon>Candidatus Woeseibacteriota</taxon>
    </lineage>
</organism>
<reference evidence="1 2" key="1">
    <citation type="journal article" date="2016" name="Nat. Commun.">
        <title>Thousands of microbial genomes shed light on interconnected biogeochemical processes in an aquifer system.</title>
        <authorList>
            <person name="Anantharaman K."/>
            <person name="Brown C.T."/>
            <person name="Hug L.A."/>
            <person name="Sharon I."/>
            <person name="Castelle C.J."/>
            <person name="Probst A.J."/>
            <person name="Thomas B.C."/>
            <person name="Singh A."/>
            <person name="Wilkins M.J."/>
            <person name="Karaoz U."/>
            <person name="Brodie E.L."/>
            <person name="Williams K.H."/>
            <person name="Hubbard S.S."/>
            <person name="Banfield J.F."/>
        </authorList>
    </citation>
    <scope>NUCLEOTIDE SEQUENCE [LARGE SCALE GENOMIC DNA]</scope>
</reference>
<dbReference type="Pfam" id="PF13489">
    <property type="entry name" value="Methyltransf_23"/>
    <property type="match status" value="1"/>
</dbReference>
<protein>
    <recommendedName>
        <fullName evidence="3">Methyltransferase domain-containing protein</fullName>
    </recommendedName>
</protein>